<dbReference type="Pfam" id="PF12790">
    <property type="entry name" value="T6SS-SciN"/>
    <property type="match status" value="1"/>
</dbReference>
<evidence type="ECO:0000256" key="1">
    <source>
        <dbReference type="SAM" id="SignalP"/>
    </source>
</evidence>
<evidence type="ECO:0000313" key="2">
    <source>
        <dbReference type="EMBL" id="SMG54149.1"/>
    </source>
</evidence>
<dbReference type="Proteomes" id="UP000193228">
    <property type="component" value="Unassembled WGS sequence"/>
</dbReference>
<dbReference type="PANTHER" id="PTHR37625">
    <property type="entry name" value="OUTER MEMBRANE LIPOPROTEIN-RELATED"/>
    <property type="match status" value="1"/>
</dbReference>
<dbReference type="EMBL" id="FXAT01000006">
    <property type="protein sequence ID" value="SMG54149.1"/>
    <property type="molecule type" value="Genomic_DNA"/>
</dbReference>
<dbReference type="RefSeq" id="WP_085486394.1">
    <property type="nucleotide sequence ID" value="NZ_FXAT01000006.1"/>
</dbReference>
<feature type="signal peptide" evidence="1">
    <location>
        <begin position="1"/>
        <end position="30"/>
    </location>
</feature>
<dbReference type="PANTHER" id="PTHR37625:SF4">
    <property type="entry name" value="OUTER MEMBRANE LIPOPROTEIN"/>
    <property type="match status" value="1"/>
</dbReference>
<feature type="chain" id="PRO_5010868921" evidence="1">
    <location>
        <begin position="31"/>
        <end position="181"/>
    </location>
</feature>
<proteinExistence type="predicted"/>
<sequence>MVPNLFSRVAIWLRLAGWLALSGASVCLSACGSTPAPVVKEQTNLRLRIAASDDVNPNEWGKAAPILVRVYELKSATAFENADFFTLQSDDRKILGEDALVVDEFILRPGDEREITRKSNPATTAVAVLAGYRELGKSIWRAVYRLPVAPDASWYRIAIPDKQQKLKIRLDQRAVSISKSD</sequence>
<reference evidence="3" key="1">
    <citation type="submission" date="2017-04" db="EMBL/GenBank/DDBJ databases">
        <authorList>
            <person name="Varghese N."/>
            <person name="Submissions S."/>
        </authorList>
    </citation>
    <scope>NUCLEOTIDE SEQUENCE [LARGE SCALE GENOMIC DNA]</scope>
    <source>
        <strain evidence="3">LMG 29540</strain>
    </source>
</reference>
<keyword evidence="3" id="KW-1185">Reference proteome</keyword>
<name>A0A1X7LLW9_9BURK</name>
<accession>A0A1X7LLW9</accession>
<protein>
    <submittedName>
        <fullName evidence="2">Type VI secretion system protein VasD</fullName>
    </submittedName>
</protein>
<dbReference type="InterPro" id="IPR038706">
    <property type="entry name" value="Type_VI_SciN-like_sf"/>
</dbReference>
<keyword evidence="1" id="KW-0732">Signal</keyword>
<dbReference type="STRING" id="1515439.SAMN06265784_106337"/>
<dbReference type="OrthoDB" id="5471061at2"/>
<dbReference type="InterPro" id="IPR017734">
    <property type="entry name" value="T6SS_SciN"/>
</dbReference>
<dbReference type="Gene3D" id="2.60.40.4150">
    <property type="entry name" value="Type VI secretion system, lipoprotein SciN"/>
    <property type="match status" value="1"/>
</dbReference>
<dbReference type="AlphaFoldDB" id="A0A1X7LLW9"/>
<dbReference type="NCBIfam" id="TIGR03352">
    <property type="entry name" value="VI_chp_3"/>
    <property type="match status" value="1"/>
</dbReference>
<gene>
    <name evidence="2" type="ORF">SAMN06265784_106337</name>
</gene>
<organism evidence="2 3">
    <name type="scientific">Paraburkholderia susongensis</name>
    <dbReference type="NCBI Taxonomy" id="1515439"/>
    <lineage>
        <taxon>Bacteria</taxon>
        <taxon>Pseudomonadati</taxon>
        <taxon>Pseudomonadota</taxon>
        <taxon>Betaproteobacteria</taxon>
        <taxon>Burkholderiales</taxon>
        <taxon>Burkholderiaceae</taxon>
        <taxon>Paraburkholderia</taxon>
    </lineage>
</organism>
<evidence type="ECO:0000313" key="3">
    <source>
        <dbReference type="Proteomes" id="UP000193228"/>
    </source>
</evidence>